<feature type="compositionally biased region" description="Polar residues" evidence="1">
    <location>
        <begin position="30"/>
        <end position="51"/>
    </location>
</feature>
<organism evidence="2 3">
    <name type="scientific">Schizophyllum amplum</name>
    <dbReference type="NCBI Taxonomy" id="97359"/>
    <lineage>
        <taxon>Eukaryota</taxon>
        <taxon>Fungi</taxon>
        <taxon>Dikarya</taxon>
        <taxon>Basidiomycota</taxon>
        <taxon>Agaricomycotina</taxon>
        <taxon>Agaricomycetes</taxon>
        <taxon>Agaricomycetidae</taxon>
        <taxon>Agaricales</taxon>
        <taxon>Schizophyllaceae</taxon>
        <taxon>Schizophyllum</taxon>
    </lineage>
</organism>
<proteinExistence type="predicted"/>
<name>A0A550C4Z5_9AGAR</name>
<evidence type="ECO:0000313" key="3">
    <source>
        <dbReference type="Proteomes" id="UP000320762"/>
    </source>
</evidence>
<comment type="caution">
    <text evidence="2">The sequence shown here is derived from an EMBL/GenBank/DDBJ whole genome shotgun (WGS) entry which is preliminary data.</text>
</comment>
<reference evidence="2 3" key="1">
    <citation type="journal article" date="2019" name="New Phytol.">
        <title>Comparative genomics reveals unique wood-decay strategies and fruiting body development in the Schizophyllaceae.</title>
        <authorList>
            <person name="Almasi E."/>
            <person name="Sahu N."/>
            <person name="Krizsan K."/>
            <person name="Balint B."/>
            <person name="Kovacs G.M."/>
            <person name="Kiss B."/>
            <person name="Cseklye J."/>
            <person name="Drula E."/>
            <person name="Henrissat B."/>
            <person name="Nagy I."/>
            <person name="Chovatia M."/>
            <person name="Adam C."/>
            <person name="LaButti K."/>
            <person name="Lipzen A."/>
            <person name="Riley R."/>
            <person name="Grigoriev I.V."/>
            <person name="Nagy L.G."/>
        </authorList>
    </citation>
    <scope>NUCLEOTIDE SEQUENCE [LARGE SCALE GENOMIC DNA]</scope>
    <source>
        <strain evidence="2 3">NL-1724</strain>
    </source>
</reference>
<evidence type="ECO:0000313" key="2">
    <source>
        <dbReference type="EMBL" id="TRM59879.1"/>
    </source>
</evidence>
<dbReference type="EMBL" id="VDMD01000025">
    <property type="protein sequence ID" value="TRM59879.1"/>
    <property type="molecule type" value="Genomic_DNA"/>
</dbReference>
<dbReference type="AlphaFoldDB" id="A0A550C4Z5"/>
<sequence length="66" mass="6934">MKGTRSAGSALNRSSDRMKQAMRGIDADRPQSTWETFELNQHVMASSSPTGGLTRGPSPGGLASTP</sequence>
<dbReference type="Proteomes" id="UP000320762">
    <property type="component" value="Unassembled WGS sequence"/>
</dbReference>
<accession>A0A550C4Z5</accession>
<keyword evidence="3" id="KW-1185">Reference proteome</keyword>
<feature type="compositionally biased region" description="Basic and acidic residues" evidence="1">
    <location>
        <begin position="14"/>
        <end position="29"/>
    </location>
</feature>
<protein>
    <submittedName>
        <fullName evidence="2">Uncharacterized protein</fullName>
    </submittedName>
</protein>
<gene>
    <name evidence="2" type="ORF">BD626DRAFT_506735</name>
</gene>
<evidence type="ECO:0000256" key="1">
    <source>
        <dbReference type="SAM" id="MobiDB-lite"/>
    </source>
</evidence>
<feature type="compositionally biased region" description="Polar residues" evidence="1">
    <location>
        <begin position="1"/>
        <end position="13"/>
    </location>
</feature>
<feature type="region of interest" description="Disordered" evidence="1">
    <location>
        <begin position="1"/>
        <end position="66"/>
    </location>
</feature>